<accession>A0A7M7MQ22</accession>
<accession>A0A8B8H8I9</accession>
<dbReference type="RefSeq" id="XP_026299239.1">
    <property type="nucleotide sequence ID" value="XM_026443454.1"/>
</dbReference>
<dbReference type="GeneID" id="113219062"/>
<dbReference type="KEGG" id="ame:113219062"/>
<evidence type="ECO:0000313" key="3">
    <source>
        <dbReference type="Proteomes" id="UP000005203"/>
    </source>
</evidence>
<name>A0A7M7MQ22_APIME</name>
<protein>
    <submittedName>
        <fullName evidence="4">Uncharacterized protein LOC113219062</fullName>
    </submittedName>
</protein>
<keyword evidence="3" id="KW-1185">Reference proteome</keyword>
<dbReference type="OrthoDB" id="7685657at2759"/>
<feature type="chain" id="PRO_5044660588" evidence="1">
    <location>
        <begin position="24"/>
        <end position="280"/>
    </location>
</feature>
<organism evidence="2">
    <name type="scientific">Apis mellifera</name>
    <name type="common">Honeybee</name>
    <dbReference type="NCBI Taxonomy" id="7460"/>
    <lineage>
        <taxon>Eukaryota</taxon>
        <taxon>Metazoa</taxon>
        <taxon>Ecdysozoa</taxon>
        <taxon>Arthropoda</taxon>
        <taxon>Hexapoda</taxon>
        <taxon>Insecta</taxon>
        <taxon>Pterygota</taxon>
        <taxon>Neoptera</taxon>
        <taxon>Endopterygota</taxon>
        <taxon>Hymenoptera</taxon>
        <taxon>Apocrita</taxon>
        <taxon>Aculeata</taxon>
        <taxon>Apoidea</taxon>
        <taxon>Anthophila</taxon>
        <taxon>Apidae</taxon>
        <taxon>Apis</taxon>
    </lineage>
</organism>
<reference evidence="4" key="2">
    <citation type="submission" date="2025-04" db="UniProtKB">
        <authorList>
            <consortium name="RefSeq"/>
        </authorList>
    </citation>
    <scope>IDENTIFICATION</scope>
    <source>
        <strain evidence="4">DH4</strain>
        <tissue evidence="4">Whole body</tissue>
    </source>
</reference>
<keyword evidence="1" id="KW-0732">Signal</keyword>
<proteinExistence type="predicted"/>
<feature type="signal peptide" evidence="1">
    <location>
        <begin position="1"/>
        <end position="23"/>
    </location>
</feature>
<dbReference type="AlphaFoldDB" id="A0A7M7MQ22"/>
<reference evidence="2" key="1">
    <citation type="submission" date="2021-01" db="UniProtKB">
        <authorList>
            <consortium name="EnsemblMetazoa"/>
        </authorList>
    </citation>
    <scope>IDENTIFICATION</scope>
    <source>
        <strain evidence="2">DH4</strain>
    </source>
</reference>
<evidence type="ECO:0000313" key="2">
    <source>
        <dbReference type="EnsemblMetazoa" id="XP_026299239"/>
    </source>
</evidence>
<evidence type="ECO:0000313" key="4">
    <source>
        <dbReference type="RefSeq" id="XP_026299239.1"/>
    </source>
</evidence>
<dbReference type="EnsemblMetazoa" id="XM_026443454">
    <property type="protein sequence ID" value="XP_026299239"/>
    <property type="gene ID" value="LOC113219062"/>
</dbReference>
<gene>
    <name evidence="4" type="primary">LOC113219062</name>
</gene>
<dbReference type="Proteomes" id="UP000005203">
    <property type="component" value="Linkage group LG10"/>
</dbReference>
<evidence type="ECO:0000256" key="1">
    <source>
        <dbReference type="SAM" id="SignalP"/>
    </source>
</evidence>
<sequence>MSLVKSLFFIVLLLFSSTLRGEGKPTENQYFQSNVTNGGSKIQGESSIENFNPKIVKNEYSSERAITRNNCVENCNERNSKSLSENNRICPYEDKELCLIFSLSKIAKVQVATPSKASTNHVSRSNNFDAEPKDVKNLKTVDKETKLQKDFRNEERYREDLQDFSKGRGKLSIVRCRAIRDVYIPEVKRDLPAVACKFGNNTFVLSSERFLEDRRLYLDIRIDENIFENIKYAKIKMSRTNESNTIPALLVLNTANNNYRIEAHKITPDEEEFNETGGNR</sequence>